<dbReference type="Proteomes" id="UP000234275">
    <property type="component" value="Unassembled WGS sequence"/>
</dbReference>
<sequence>MPERSNVTVQKPVKTAELPMLNAVGRGLREWFVHEFREKLENRTQIPLESPTGSAETLPQAKRLNQGSKYAEASSVPSLVTPPNESSHRTEDARQLIQNELEHNDGMAKDRKNVLRSALDFVSGFSHAPHASQPSWNDLDLAEDLVFGSTAPEMLYMMLPGIIDEHEYGSKTIHWPDHITGPTLQKMLLYLIDDGQNDKIALHYRVCVYSKAFFFLMKSHFQHNDAIFQRLKQSQREYKNIALASLARLTFLSPPCLSLVQALLSGAMLMQYLGNMSYSWNLTAFASRILMSLNFHTVEATYDLDDETRASLYWCYYLDRVLSCLFVRQPSLPKLHIDPASMVPVGSQNPFHAMVKIMVEMAKFQEQVLDMQLNQEALADNSRVDTIAIGADSLLDLIKETRSSMPPELRPDFDAAEFGHAAVLSNAFKCSRWNSSHQQRCLESARKALIVLAAMLDREDQSDTADQYPSFLTWTVLLFPLTPFFVLFCNVVASSHRPDYDLMLKITECLARFAHLNEWIHRVHALCHHFLILCDPLMGQTVSNLSITHDSGFLPGNDCHLEDPGTTEESLIWELFDFQPSLDWLDMPSLQNSFAN</sequence>
<dbReference type="OrthoDB" id="103819at2759"/>
<keyword evidence="8" id="KW-0812">Transmembrane</keyword>
<dbReference type="GO" id="GO:0003700">
    <property type="term" value="F:DNA-binding transcription factor activity"/>
    <property type="evidence" value="ECO:0007669"/>
    <property type="project" value="InterPro"/>
</dbReference>
<feature type="domain" description="Xylanolytic transcriptional activator regulatory" evidence="9">
    <location>
        <begin position="279"/>
        <end position="348"/>
    </location>
</feature>
<dbReference type="GO" id="GO:0005634">
    <property type="term" value="C:nucleus"/>
    <property type="evidence" value="ECO:0007669"/>
    <property type="project" value="UniProtKB-SubCell"/>
</dbReference>
<evidence type="ECO:0000256" key="8">
    <source>
        <dbReference type="SAM" id="Phobius"/>
    </source>
</evidence>
<dbReference type="PANTHER" id="PTHR46910">
    <property type="entry name" value="TRANSCRIPTION FACTOR PDR1"/>
    <property type="match status" value="1"/>
</dbReference>
<comment type="caution">
    <text evidence="10">The sequence shown here is derived from an EMBL/GenBank/DDBJ whole genome shotgun (WGS) entry which is preliminary data.</text>
</comment>
<keyword evidence="4" id="KW-0238">DNA-binding</keyword>
<accession>A0A2I2FWP7</accession>
<keyword evidence="3" id="KW-0805">Transcription regulation</keyword>
<name>A0A2I2FWP7_9EURO</name>
<dbReference type="InterPro" id="IPR007219">
    <property type="entry name" value="XnlR_reg_dom"/>
</dbReference>
<dbReference type="GO" id="GO:0003677">
    <property type="term" value="F:DNA binding"/>
    <property type="evidence" value="ECO:0007669"/>
    <property type="project" value="UniProtKB-KW"/>
</dbReference>
<proteinExistence type="predicted"/>
<evidence type="ECO:0000256" key="7">
    <source>
        <dbReference type="SAM" id="MobiDB-lite"/>
    </source>
</evidence>
<evidence type="ECO:0000256" key="2">
    <source>
        <dbReference type="ARBA" id="ARBA00022723"/>
    </source>
</evidence>
<dbReference type="STRING" id="1392250.A0A2I2FWP7"/>
<dbReference type="InterPro" id="IPR050987">
    <property type="entry name" value="AtrR-like"/>
</dbReference>
<evidence type="ECO:0000256" key="1">
    <source>
        <dbReference type="ARBA" id="ARBA00004123"/>
    </source>
</evidence>
<organism evidence="10 11">
    <name type="scientific">Aspergillus steynii IBT 23096</name>
    <dbReference type="NCBI Taxonomy" id="1392250"/>
    <lineage>
        <taxon>Eukaryota</taxon>
        <taxon>Fungi</taxon>
        <taxon>Dikarya</taxon>
        <taxon>Ascomycota</taxon>
        <taxon>Pezizomycotina</taxon>
        <taxon>Eurotiomycetes</taxon>
        <taxon>Eurotiomycetidae</taxon>
        <taxon>Eurotiales</taxon>
        <taxon>Aspergillaceae</taxon>
        <taxon>Aspergillus</taxon>
        <taxon>Aspergillus subgen. Circumdati</taxon>
    </lineage>
</organism>
<keyword evidence="8" id="KW-0472">Membrane</keyword>
<feature type="transmembrane region" description="Helical" evidence="8">
    <location>
        <begin position="471"/>
        <end position="493"/>
    </location>
</feature>
<protein>
    <recommendedName>
        <fullName evidence="9">Xylanolytic transcriptional activator regulatory domain-containing protein</fullName>
    </recommendedName>
</protein>
<evidence type="ECO:0000313" key="11">
    <source>
        <dbReference type="Proteomes" id="UP000234275"/>
    </source>
</evidence>
<dbReference type="GO" id="GO:0008270">
    <property type="term" value="F:zinc ion binding"/>
    <property type="evidence" value="ECO:0007669"/>
    <property type="project" value="InterPro"/>
</dbReference>
<keyword evidence="11" id="KW-1185">Reference proteome</keyword>
<dbReference type="RefSeq" id="XP_024700371.1">
    <property type="nucleotide sequence ID" value="XM_024855072.1"/>
</dbReference>
<feature type="region of interest" description="Disordered" evidence="7">
    <location>
        <begin position="65"/>
        <end position="92"/>
    </location>
</feature>
<feature type="compositionally biased region" description="Polar residues" evidence="7">
    <location>
        <begin position="75"/>
        <end position="85"/>
    </location>
</feature>
<keyword evidence="8" id="KW-1133">Transmembrane helix</keyword>
<keyword evidence="2" id="KW-0479">Metal-binding</keyword>
<dbReference type="VEuPathDB" id="FungiDB:P170DRAFT_513133"/>
<evidence type="ECO:0000259" key="9">
    <source>
        <dbReference type="SMART" id="SM00906"/>
    </source>
</evidence>
<evidence type="ECO:0000256" key="4">
    <source>
        <dbReference type="ARBA" id="ARBA00023125"/>
    </source>
</evidence>
<dbReference type="GeneID" id="36562778"/>
<evidence type="ECO:0000256" key="6">
    <source>
        <dbReference type="ARBA" id="ARBA00023242"/>
    </source>
</evidence>
<dbReference type="SMART" id="SM00906">
    <property type="entry name" value="Fungal_trans"/>
    <property type="match status" value="1"/>
</dbReference>
<keyword evidence="6" id="KW-0539">Nucleus</keyword>
<dbReference type="EMBL" id="MSFO01000008">
    <property type="protein sequence ID" value="PLB45069.1"/>
    <property type="molecule type" value="Genomic_DNA"/>
</dbReference>
<gene>
    <name evidence="10" type="ORF">P170DRAFT_513133</name>
</gene>
<evidence type="ECO:0000313" key="10">
    <source>
        <dbReference type="EMBL" id="PLB45069.1"/>
    </source>
</evidence>
<keyword evidence="5" id="KW-0804">Transcription</keyword>
<dbReference type="CDD" id="cd12148">
    <property type="entry name" value="fungal_TF_MHR"/>
    <property type="match status" value="1"/>
</dbReference>
<dbReference type="GO" id="GO:0006351">
    <property type="term" value="P:DNA-templated transcription"/>
    <property type="evidence" value="ECO:0007669"/>
    <property type="project" value="InterPro"/>
</dbReference>
<dbReference type="PANTHER" id="PTHR46910:SF3">
    <property type="entry name" value="HALOTOLERANCE PROTEIN 9-RELATED"/>
    <property type="match status" value="1"/>
</dbReference>
<comment type="subcellular location">
    <subcellularLocation>
        <location evidence="1">Nucleus</location>
    </subcellularLocation>
</comment>
<reference evidence="10 11" key="1">
    <citation type="submission" date="2016-12" db="EMBL/GenBank/DDBJ databases">
        <title>The genomes of Aspergillus section Nigri reveals drivers in fungal speciation.</title>
        <authorList>
            <consortium name="DOE Joint Genome Institute"/>
            <person name="Vesth T.C."/>
            <person name="Nybo J."/>
            <person name="Theobald S."/>
            <person name="Brandl J."/>
            <person name="Frisvad J.C."/>
            <person name="Nielsen K.F."/>
            <person name="Lyhne E.K."/>
            <person name="Kogle M.E."/>
            <person name="Kuo A."/>
            <person name="Riley R."/>
            <person name="Clum A."/>
            <person name="Nolan M."/>
            <person name="Lipzen A."/>
            <person name="Salamov A."/>
            <person name="Henrissat B."/>
            <person name="Wiebenga A."/>
            <person name="De Vries R.P."/>
            <person name="Grigoriev I.V."/>
            <person name="Mortensen U.H."/>
            <person name="Andersen M.R."/>
            <person name="Baker S.E."/>
        </authorList>
    </citation>
    <scope>NUCLEOTIDE SEQUENCE [LARGE SCALE GENOMIC DNA]</scope>
    <source>
        <strain evidence="10 11">IBT 23096</strain>
    </source>
</reference>
<evidence type="ECO:0000256" key="3">
    <source>
        <dbReference type="ARBA" id="ARBA00023015"/>
    </source>
</evidence>
<evidence type="ECO:0000256" key="5">
    <source>
        <dbReference type="ARBA" id="ARBA00023163"/>
    </source>
</evidence>
<dbReference type="AlphaFoldDB" id="A0A2I2FWP7"/>